<organism evidence="2 3">
    <name type="scientific">Harryflintia acetispora</name>
    <dbReference type="NCBI Taxonomy" id="1849041"/>
    <lineage>
        <taxon>Bacteria</taxon>
        <taxon>Bacillati</taxon>
        <taxon>Bacillota</taxon>
        <taxon>Clostridia</taxon>
        <taxon>Eubacteriales</taxon>
        <taxon>Oscillospiraceae</taxon>
        <taxon>Harryflintia</taxon>
    </lineage>
</organism>
<dbReference type="InterPro" id="IPR013022">
    <property type="entry name" value="Xyl_isomerase-like_TIM-brl"/>
</dbReference>
<protein>
    <submittedName>
        <fullName evidence="2">Protein FrlC</fullName>
    </submittedName>
</protein>
<feature type="domain" description="Xylose isomerase-like TIM barrel" evidence="1">
    <location>
        <begin position="30"/>
        <end position="267"/>
    </location>
</feature>
<name>A0A9X8Y7D5_9FIRM</name>
<dbReference type="Gene3D" id="3.20.20.150">
    <property type="entry name" value="Divalent-metal-dependent TIM barrel enzymes"/>
    <property type="match status" value="1"/>
</dbReference>
<evidence type="ECO:0000313" key="3">
    <source>
        <dbReference type="Proteomes" id="UP000294682"/>
    </source>
</evidence>
<dbReference type="Pfam" id="PF01261">
    <property type="entry name" value="AP_endonuc_2"/>
    <property type="match status" value="1"/>
</dbReference>
<evidence type="ECO:0000313" key="2">
    <source>
        <dbReference type="EMBL" id="TCL41846.1"/>
    </source>
</evidence>
<keyword evidence="3" id="KW-1185">Reference proteome</keyword>
<sequence length="276" mass="31656">MPKINIERVAGMNICYHLFTTEYFLDSLCRLGMKSVEFWGGYPHQFISEKSYPPVKTIRRMIEERGLNLICYTPEQIQYYYNIAAREDDIREDSVEHFRRCIYAAAEMGAPKMLMTCGWGYQDEDREEAWKRSRESLHNLGEYAGKMGIILALENLQQVESNLIYTLPQLKKMLDELQCPAFKAIVDTVPMHLAGETMKDYIEAFGDDLVHTHLVDGNPTGHLAWGEGELPLDEDVQTLCDLSYKGTMSFEVCGGNNFDPESEMKKSFTRIGPYLG</sequence>
<dbReference type="AlphaFoldDB" id="A0A9X8Y7D5"/>
<dbReference type="RefSeq" id="WP_132085080.1">
    <property type="nucleotide sequence ID" value="NZ_JADNAH010000012.1"/>
</dbReference>
<accession>A0A9X8Y7D5</accession>
<comment type="caution">
    <text evidence="2">The sequence shown here is derived from an EMBL/GenBank/DDBJ whole genome shotgun (WGS) entry which is preliminary data.</text>
</comment>
<gene>
    <name evidence="2" type="ORF">EDD78_11211</name>
</gene>
<evidence type="ECO:0000259" key="1">
    <source>
        <dbReference type="Pfam" id="PF01261"/>
    </source>
</evidence>
<dbReference type="PANTHER" id="PTHR12110">
    <property type="entry name" value="HYDROXYPYRUVATE ISOMERASE"/>
    <property type="match status" value="1"/>
</dbReference>
<dbReference type="InterPro" id="IPR050312">
    <property type="entry name" value="IolE/XylAMocC-like"/>
</dbReference>
<dbReference type="Proteomes" id="UP000294682">
    <property type="component" value="Unassembled WGS sequence"/>
</dbReference>
<dbReference type="InterPro" id="IPR036237">
    <property type="entry name" value="Xyl_isomerase-like_sf"/>
</dbReference>
<dbReference type="SUPFAM" id="SSF51658">
    <property type="entry name" value="Xylose isomerase-like"/>
    <property type="match status" value="1"/>
</dbReference>
<reference evidence="2 3" key="1">
    <citation type="submission" date="2019-03" db="EMBL/GenBank/DDBJ databases">
        <title>Genomic Encyclopedia of Type Strains, Phase IV (KMG-IV): sequencing the most valuable type-strain genomes for metagenomic binning, comparative biology and taxonomic classification.</title>
        <authorList>
            <person name="Goeker M."/>
        </authorList>
    </citation>
    <scope>NUCLEOTIDE SEQUENCE [LARGE SCALE GENOMIC DNA]</scope>
    <source>
        <strain evidence="2 3">DSM 100433</strain>
    </source>
</reference>
<dbReference type="EMBL" id="SLUK01000012">
    <property type="protein sequence ID" value="TCL41846.1"/>
    <property type="molecule type" value="Genomic_DNA"/>
</dbReference>
<proteinExistence type="predicted"/>